<accession>A0A5R8NDD0</accession>
<dbReference type="Proteomes" id="UP000306378">
    <property type="component" value="Unassembled WGS sequence"/>
</dbReference>
<dbReference type="RefSeq" id="WP_138452212.1">
    <property type="nucleotide sequence ID" value="NZ_JADLSC010000006.1"/>
</dbReference>
<organism evidence="1 3">
    <name type="scientific">Nocardia cyriacigeorgica</name>
    <dbReference type="NCBI Taxonomy" id="135487"/>
    <lineage>
        <taxon>Bacteria</taxon>
        <taxon>Bacillati</taxon>
        <taxon>Actinomycetota</taxon>
        <taxon>Actinomycetes</taxon>
        <taxon>Mycobacteriales</taxon>
        <taxon>Nocardiaceae</taxon>
        <taxon>Nocardia</taxon>
    </lineage>
</organism>
<proteinExistence type="predicted"/>
<gene>
    <name evidence="1" type="ORF">FEK34_26700</name>
    <name evidence="2" type="ORF">FEK35_13580</name>
</gene>
<dbReference type="OrthoDB" id="4569843at2"/>
<dbReference type="AlphaFoldDB" id="A0A5R8NDD0"/>
<dbReference type="Proteomes" id="UP000308349">
    <property type="component" value="Unassembled WGS sequence"/>
</dbReference>
<evidence type="ECO:0000313" key="4">
    <source>
        <dbReference type="Proteomes" id="UP000308349"/>
    </source>
</evidence>
<sequence>MADRADEIAAYEAQLARTYAPELTSLADRFETVGSVVNTGGGCTAIEAVIGMVPGTDHPLVLVVTTTDPGLADNRADIMHWSVGIYDGDEGGDYLAEGHHVESFDAAVESAVRNLEGGIVSTPGDLCDCEPG</sequence>
<evidence type="ECO:0000313" key="1">
    <source>
        <dbReference type="EMBL" id="TLF73680.1"/>
    </source>
</evidence>
<dbReference type="EMBL" id="VBUU01000012">
    <property type="protein sequence ID" value="TLG10230.1"/>
    <property type="molecule type" value="Genomic_DNA"/>
</dbReference>
<reference evidence="3 4" key="1">
    <citation type="submission" date="2019-05" db="EMBL/GenBank/DDBJ databases">
        <title>Genomes sequences of two Nocardia cyriacigeorgica environmental isolates, type strains Nocardia asteroides ATCC 19247 and Nocardia cyriacigeorgica DSM 44484.</title>
        <authorList>
            <person name="Vautrin F."/>
            <person name="Bergeron E."/>
            <person name="Dubost A."/>
            <person name="Abrouk D."/>
            <person name="Rodriguez Nava V."/>
            <person name="Pujic P."/>
        </authorList>
    </citation>
    <scope>NUCLEOTIDE SEQUENCE [LARGE SCALE GENOMIC DNA]</scope>
    <source>
        <strain evidence="2 4">EML 1456</strain>
        <strain evidence="1 3">EML 446</strain>
    </source>
</reference>
<evidence type="ECO:0000313" key="2">
    <source>
        <dbReference type="EMBL" id="TLG10230.1"/>
    </source>
</evidence>
<name>A0A5R8NDD0_9NOCA</name>
<protein>
    <submittedName>
        <fullName evidence="1">Uncharacterized protein</fullName>
    </submittedName>
</protein>
<comment type="caution">
    <text evidence="1">The sequence shown here is derived from an EMBL/GenBank/DDBJ whole genome shotgun (WGS) entry which is preliminary data.</text>
</comment>
<dbReference type="EMBL" id="VBUT01000012">
    <property type="protein sequence ID" value="TLF73680.1"/>
    <property type="molecule type" value="Genomic_DNA"/>
</dbReference>
<evidence type="ECO:0000313" key="3">
    <source>
        <dbReference type="Proteomes" id="UP000306378"/>
    </source>
</evidence>